<evidence type="ECO:0000256" key="1">
    <source>
        <dbReference type="SAM" id="MobiDB-lite"/>
    </source>
</evidence>
<evidence type="ECO:0000313" key="3">
    <source>
        <dbReference type="Proteomes" id="UP000054408"/>
    </source>
</evidence>
<dbReference type="SUPFAM" id="SSF56112">
    <property type="entry name" value="Protein kinase-like (PK-like)"/>
    <property type="match status" value="1"/>
</dbReference>
<dbReference type="Proteomes" id="UP000054408">
    <property type="component" value="Unassembled WGS sequence"/>
</dbReference>
<organism evidence="2 3">
    <name type="scientific">Thecamonas trahens ATCC 50062</name>
    <dbReference type="NCBI Taxonomy" id="461836"/>
    <lineage>
        <taxon>Eukaryota</taxon>
        <taxon>Apusozoa</taxon>
        <taxon>Apusomonadida</taxon>
        <taxon>Apusomonadidae</taxon>
        <taxon>Thecamonas</taxon>
    </lineage>
</organism>
<reference evidence="2 3" key="1">
    <citation type="submission" date="2010-05" db="EMBL/GenBank/DDBJ databases">
        <title>The Genome Sequence of Thecamonas trahens ATCC 50062.</title>
        <authorList>
            <consortium name="The Broad Institute Genome Sequencing Platform"/>
            <person name="Russ C."/>
            <person name="Cuomo C."/>
            <person name="Shea T."/>
            <person name="Young S.K."/>
            <person name="Zeng Q."/>
            <person name="Koehrsen M."/>
            <person name="Haas B."/>
            <person name="Borodovsky M."/>
            <person name="Guigo R."/>
            <person name="Alvarado L."/>
            <person name="Berlin A."/>
            <person name="Bochicchio J."/>
            <person name="Borenstein D."/>
            <person name="Chapman S."/>
            <person name="Chen Z."/>
            <person name="Freedman E."/>
            <person name="Gellesch M."/>
            <person name="Goldberg J."/>
            <person name="Griggs A."/>
            <person name="Gujja S."/>
            <person name="Heilman E."/>
            <person name="Heiman D."/>
            <person name="Hepburn T."/>
            <person name="Howarth C."/>
            <person name="Jen D."/>
            <person name="Larson L."/>
            <person name="Mehta T."/>
            <person name="Park D."/>
            <person name="Pearson M."/>
            <person name="Roberts A."/>
            <person name="Saif S."/>
            <person name="Shenoy N."/>
            <person name="Sisk P."/>
            <person name="Stolte C."/>
            <person name="Sykes S."/>
            <person name="Thomson T."/>
            <person name="Walk T."/>
            <person name="White J."/>
            <person name="Yandava C."/>
            <person name="Burger G."/>
            <person name="Gray M.W."/>
            <person name="Holland P.W.H."/>
            <person name="King N."/>
            <person name="Lang F.B.F."/>
            <person name="Roger A.J."/>
            <person name="Ruiz-Trillo I."/>
            <person name="Lander E."/>
            <person name="Nusbaum C."/>
        </authorList>
    </citation>
    <scope>NUCLEOTIDE SEQUENCE [LARGE SCALE GENOMIC DNA]</scope>
    <source>
        <strain evidence="2 3">ATCC 50062</strain>
    </source>
</reference>
<dbReference type="InterPro" id="IPR011009">
    <property type="entry name" value="Kinase-like_dom_sf"/>
</dbReference>
<dbReference type="AlphaFoldDB" id="A0A0L0DQ59"/>
<evidence type="ECO:0000313" key="2">
    <source>
        <dbReference type="EMBL" id="KNC54151.1"/>
    </source>
</evidence>
<accession>A0A0L0DQ59</accession>
<dbReference type="GO" id="GO:0004672">
    <property type="term" value="F:protein kinase activity"/>
    <property type="evidence" value="ECO:0007669"/>
    <property type="project" value="InterPro"/>
</dbReference>
<dbReference type="STRING" id="461836.A0A0L0DQ59"/>
<dbReference type="SUPFAM" id="SSF57997">
    <property type="entry name" value="Tropomyosin"/>
    <property type="match status" value="1"/>
</dbReference>
<feature type="compositionally biased region" description="Low complexity" evidence="1">
    <location>
        <begin position="999"/>
        <end position="1009"/>
    </location>
</feature>
<dbReference type="PROSITE" id="PS00109">
    <property type="entry name" value="PROTEIN_KINASE_TYR"/>
    <property type="match status" value="1"/>
</dbReference>
<dbReference type="RefSeq" id="XP_013753972.1">
    <property type="nucleotide sequence ID" value="XM_013898518.1"/>
</dbReference>
<name>A0A0L0DQ59_THETB</name>
<dbReference type="Gene3D" id="1.20.1600.10">
    <property type="entry name" value="Outer membrane efflux proteins (OEP)"/>
    <property type="match status" value="2"/>
</dbReference>
<dbReference type="OrthoDB" id="4062651at2759"/>
<dbReference type="Gene3D" id="1.10.510.10">
    <property type="entry name" value="Transferase(Phosphotransferase) domain 1"/>
    <property type="match status" value="1"/>
</dbReference>
<dbReference type="EMBL" id="GL349486">
    <property type="protein sequence ID" value="KNC54151.1"/>
    <property type="molecule type" value="Genomic_DNA"/>
</dbReference>
<protein>
    <recommendedName>
        <fullName evidence="4">Protein kinase domain-containing protein</fullName>
    </recommendedName>
</protein>
<dbReference type="GeneID" id="25568283"/>
<feature type="region of interest" description="Disordered" evidence="1">
    <location>
        <begin position="585"/>
        <end position="614"/>
    </location>
</feature>
<sequence length="1018" mass="106112">MSVVNVMDTMLEETKAALTAAVQRWMKARIGHGLGEVTSEEVAGAQLSKAQLEVVAADVKVEVVKAKVGVAEAKVSVAEAMLEAGEADLVDVAEAKAEVAEAKASVAEAKVGVAEAKVGVAEAKVSVAEAMLEAGEADLVDVAEAKAEVAEAKASVAEAKVGVAEATVGVAEAKVSVAEAKLEAGEVDPADVAEAKAGVAEAKASVAEAKVGVAEATVGVAEAKVNMAKAKLETGEADPADVAEAKASVAEAKVGVAGATVSVAEAKVSVAKAKLETGEADPVDVAEAKVGVAEAKIAHGKSRGDSEEDIASLSAYADFLRSNMRKLASLHTGNANGAPASSSRDHIGIVQPKGPASRSMFGGFAETESPVSDPAALLPLVVSGHLELVVWPGNSSSSDDGSLALQDLDLAPALDAKLAPPLFRKAFTMRAEMETVRHSVAHDLWTLVFSSSSRPLVGLDTDAMRTFHLEKAFVAELYASLSAHVPTANAELPLPLDAIRSRCERAAAFCHDHAAALDAAVGSAAAIAEHKARLADAELEASVAAAQAGTAYSERLKNRLLSQAHEWQAQAELLSSRAVKPDSNLSARVREVRSTRSASNDPSTSGARSADDAAGVAERLTKRMWHERPILPNAVADVLFGVRSTEMSLGFGVYEPGVSHKNGQVEAYAHALALALAGLPLGPSVLSLSGQFPTAANMARGSPTHPSLQLAAHLVRSDHILTVDVASMTCTSLDEYVTVVVGFAVAMSEVTAIMVRRLHEPLRAPRSFGPNVAVVDGYAFKWFLGSTSRMPNAHAWRVASPELCACALVVKTPFDVRRCERTINALLGTTAVLVTHFKTDIEDESSDEHPDASMVTLSHFQDVARRLAALHGIGMVHGDIRRNNMVFDNDGNGFLIDFDLARPIRELYPASLRHVADGKRAPGLVDPGHGRRLPMETVHDVFSLGAVMDLYQAADATHQTTWSRLVDAMMASDSAGKLSGSLPTAWPESFALQRRGVVPSGATTRGTGSPPTPSDAGA</sequence>
<dbReference type="PANTHER" id="PTHR30203">
    <property type="entry name" value="OUTER MEMBRANE CATION EFFLUX PROTEIN"/>
    <property type="match status" value="1"/>
</dbReference>
<keyword evidence="3" id="KW-1185">Reference proteome</keyword>
<proteinExistence type="predicted"/>
<feature type="compositionally biased region" description="Polar residues" evidence="1">
    <location>
        <begin position="595"/>
        <end position="607"/>
    </location>
</feature>
<gene>
    <name evidence="2" type="ORF">AMSG_09930</name>
</gene>
<dbReference type="InterPro" id="IPR008266">
    <property type="entry name" value="Tyr_kinase_AS"/>
</dbReference>
<dbReference type="eggNOG" id="ENOG502S8RW">
    <property type="taxonomic scope" value="Eukaryota"/>
</dbReference>
<dbReference type="GO" id="GO:0015562">
    <property type="term" value="F:efflux transmembrane transporter activity"/>
    <property type="evidence" value="ECO:0007669"/>
    <property type="project" value="InterPro"/>
</dbReference>
<evidence type="ECO:0008006" key="4">
    <source>
        <dbReference type="Google" id="ProtNLM"/>
    </source>
</evidence>
<dbReference type="InterPro" id="IPR010131">
    <property type="entry name" value="MdtP/NodT-like"/>
</dbReference>
<feature type="region of interest" description="Disordered" evidence="1">
    <location>
        <begin position="993"/>
        <end position="1018"/>
    </location>
</feature>